<dbReference type="Proteomes" id="UP000054166">
    <property type="component" value="Unassembled WGS sequence"/>
</dbReference>
<gene>
    <name evidence="1" type="ORF">PILCRDRAFT_814643</name>
</gene>
<evidence type="ECO:0000313" key="1">
    <source>
        <dbReference type="EMBL" id="KIM87929.1"/>
    </source>
</evidence>
<keyword evidence="2" id="KW-1185">Reference proteome</keyword>
<dbReference type="OrthoDB" id="312874at2759"/>
<reference evidence="1 2" key="1">
    <citation type="submission" date="2014-04" db="EMBL/GenBank/DDBJ databases">
        <authorList>
            <consortium name="DOE Joint Genome Institute"/>
            <person name="Kuo A."/>
            <person name="Tarkka M."/>
            <person name="Buscot F."/>
            <person name="Kohler A."/>
            <person name="Nagy L.G."/>
            <person name="Floudas D."/>
            <person name="Copeland A."/>
            <person name="Barry K.W."/>
            <person name="Cichocki N."/>
            <person name="Veneault-Fourrey C."/>
            <person name="LaButti K."/>
            <person name="Lindquist E.A."/>
            <person name="Lipzen A."/>
            <person name="Lundell T."/>
            <person name="Morin E."/>
            <person name="Murat C."/>
            <person name="Sun H."/>
            <person name="Tunlid A."/>
            <person name="Henrissat B."/>
            <person name="Grigoriev I.V."/>
            <person name="Hibbett D.S."/>
            <person name="Martin F."/>
            <person name="Nordberg H.P."/>
            <person name="Cantor M.N."/>
            <person name="Hua S.X."/>
        </authorList>
    </citation>
    <scope>NUCLEOTIDE SEQUENCE [LARGE SCALE GENOMIC DNA]</scope>
    <source>
        <strain evidence="1 2">F 1598</strain>
    </source>
</reference>
<reference evidence="2" key="2">
    <citation type="submission" date="2015-01" db="EMBL/GenBank/DDBJ databases">
        <title>Evolutionary Origins and Diversification of the Mycorrhizal Mutualists.</title>
        <authorList>
            <consortium name="DOE Joint Genome Institute"/>
            <consortium name="Mycorrhizal Genomics Consortium"/>
            <person name="Kohler A."/>
            <person name="Kuo A."/>
            <person name="Nagy L.G."/>
            <person name="Floudas D."/>
            <person name="Copeland A."/>
            <person name="Barry K.W."/>
            <person name="Cichocki N."/>
            <person name="Veneault-Fourrey C."/>
            <person name="LaButti K."/>
            <person name="Lindquist E.A."/>
            <person name="Lipzen A."/>
            <person name="Lundell T."/>
            <person name="Morin E."/>
            <person name="Murat C."/>
            <person name="Riley R."/>
            <person name="Ohm R."/>
            <person name="Sun H."/>
            <person name="Tunlid A."/>
            <person name="Henrissat B."/>
            <person name="Grigoriev I.V."/>
            <person name="Hibbett D.S."/>
            <person name="Martin F."/>
        </authorList>
    </citation>
    <scope>NUCLEOTIDE SEQUENCE [LARGE SCALE GENOMIC DNA]</scope>
    <source>
        <strain evidence="2">F 1598</strain>
    </source>
</reference>
<evidence type="ECO:0000313" key="2">
    <source>
        <dbReference type="Proteomes" id="UP000054166"/>
    </source>
</evidence>
<name>A0A0C3G839_PILCF</name>
<sequence length="86" mass="9536">MSFEPSIHSYDPSIGVEDYITMACTTCWAVDMPSQDDKSRDAFITVRTLGAARVEVMSGRETIVWQVIKHSDPNDIKPSSSLALKT</sequence>
<dbReference type="EMBL" id="KN832978">
    <property type="protein sequence ID" value="KIM87929.1"/>
    <property type="molecule type" value="Genomic_DNA"/>
</dbReference>
<organism evidence="1 2">
    <name type="scientific">Piloderma croceum (strain F 1598)</name>
    <dbReference type="NCBI Taxonomy" id="765440"/>
    <lineage>
        <taxon>Eukaryota</taxon>
        <taxon>Fungi</taxon>
        <taxon>Dikarya</taxon>
        <taxon>Basidiomycota</taxon>
        <taxon>Agaricomycotina</taxon>
        <taxon>Agaricomycetes</taxon>
        <taxon>Agaricomycetidae</taxon>
        <taxon>Atheliales</taxon>
        <taxon>Atheliaceae</taxon>
        <taxon>Piloderma</taxon>
    </lineage>
</organism>
<dbReference type="AlphaFoldDB" id="A0A0C3G839"/>
<dbReference type="InParanoid" id="A0A0C3G839"/>
<accession>A0A0C3G839</accession>
<protein>
    <submittedName>
        <fullName evidence="1">Uncharacterized protein</fullName>
    </submittedName>
</protein>
<proteinExistence type="predicted"/>
<dbReference type="HOGENOM" id="CLU_2498645_0_0_1"/>